<dbReference type="Proteomes" id="UP001500021">
    <property type="component" value="Unassembled WGS sequence"/>
</dbReference>
<evidence type="ECO:0000313" key="1">
    <source>
        <dbReference type="EMBL" id="GAA0820906.1"/>
    </source>
</evidence>
<protein>
    <recommendedName>
        <fullName evidence="3">NTF2 fold domain-containing protein</fullName>
    </recommendedName>
</protein>
<sequence>MYKIILVISILFFLQFSYANSDVDNEPLYKIVFENVQIQHDGEIASIYFDYALYHLDVKSFWGKKSMLLVNTENGWKINLAIHSIR</sequence>
<evidence type="ECO:0008006" key="3">
    <source>
        <dbReference type="Google" id="ProtNLM"/>
    </source>
</evidence>
<organism evidence="1 2">
    <name type="scientific">Colwellia asteriadis</name>
    <dbReference type="NCBI Taxonomy" id="517723"/>
    <lineage>
        <taxon>Bacteria</taxon>
        <taxon>Pseudomonadati</taxon>
        <taxon>Pseudomonadota</taxon>
        <taxon>Gammaproteobacteria</taxon>
        <taxon>Alteromonadales</taxon>
        <taxon>Colwelliaceae</taxon>
        <taxon>Colwellia</taxon>
    </lineage>
</organism>
<evidence type="ECO:0000313" key="2">
    <source>
        <dbReference type="Proteomes" id="UP001500021"/>
    </source>
</evidence>
<reference evidence="1 2" key="1">
    <citation type="journal article" date="2019" name="Int. J. Syst. Evol. Microbiol.">
        <title>The Global Catalogue of Microorganisms (GCM) 10K type strain sequencing project: providing services to taxonomists for standard genome sequencing and annotation.</title>
        <authorList>
            <consortium name="The Broad Institute Genomics Platform"/>
            <consortium name="The Broad Institute Genome Sequencing Center for Infectious Disease"/>
            <person name="Wu L."/>
            <person name="Ma J."/>
        </authorList>
    </citation>
    <scope>NUCLEOTIDE SEQUENCE [LARGE SCALE GENOMIC DNA]</scope>
    <source>
        <strain evidence="1 2">JCM 15608</strain>
    </source>
</reference>
<comment type="caution">
    <text evidence="1">The sequence shown here is derived from an EMBL/GenBank/DDBJ whole genome shotgun (WGS) entry which is preliminary data.</text>
</comment>
<name>A0ABN1L9C6_9GAMM</name>
<keyword evidence="2" id="KW-1185">Reference proteome</keyword>
<dbReference type="RefSeq" id="WP_343818116.1">
    <property type="nucleotide sequence ID" value="NZ_BAAAFA010000009.1"/>
</dbReference>
<proteinExistence type="predicted"/>
<dbReference type="EMBL" id="BAAAFA010000009">
    <property type="protein sequence ID" value="GAA0820906.1"/>
    <property type="molecule type" value="Genomic_DNA"/>
</dbReference>
<gene>
    <name evidence="1" type="ORF">GCM10009111_27100</name>
</gene>
<accession>A0ABN1L9C6</accession>